<dbReference type="InterPro" id="IPR051209">
    <property type="entry name" value="FAD-bind_Monooxygenase_sf"/>
</dbReference>
<keyword evidence="2" id="KW-0503">Monooxygenase</keyword>
<dbReference type="Proteomes" id="UP000325902">
    <property type="component" value="Unassembled WGS sequence"/>
</dbReference>
<dbReference type="SUPFAM" id="SSF51905">
    <property type="entry name" value="FAD/NAD(P)-binding domain"/>
    <property type="match status" value="1"/>
</dbReference>
<dbReference type="Pfam" id="PF13738">
    <property type="entry name" value="Pyr_redox_3"/>
    <property type="match status" value="1"/>
</dbReference>
<evidence type="ECO:0000313" key="3">
    <source>
        <dbReference type="Proteomes" id="UP000325902"/>
    </source>
</evidence>
<name>A0A5N5DR88_9PEZI</name>
<comment type="similarity">
    <text evidence="1">Belongs to the FAD-binding monooxygenase family.</text>
</comment>
<dbReference type="AlphaFoldDB" id="A0A5N5DR88"/>
<evidence type="ECO:0000256" key="1">
    <source>
        <dbReference type="ARBA" id="ARBA00010139"/>
    </source>
</evidence>
<dbReference type="EMBL" id="VCHE01000004">
    <property type="protein sequence ID" value="KAB2580277.1"/>
    <property type="molecule type" value="Genomic_DNA"/>
</dbReference>
<gene>
    <name evidence="2" type="ORF">DBV05_g1195</name>
</gene>
<comment type="caution">
    <text evidence="2">The sequence shown here is derived from an EMBL/GenBank/DDBJ whole genome shotgun (WGS) entry which is preliminary data.</text>
</comment>
<dbReference type="PRINTS" id="PR00368">
    <property type="entry name" value="FADPNR"/>
</dbReference>
<dbReference type="InterPro" id="IPR036188">
    <property type="entry name" value="FAD/NAD-bd_sf"/>
</dbReference>
<accession>A0A5N5DR88</accession>
<protein>
    <submittedName>
        <fullName evidence="2">Baeyer-Villiger monooxygenase</fullName>
    </submittedName>
</protein>
<dbReference type="GO" id="GO:0004497">
    <property type="term" value="F:monooxygenase activity"/>
    <property type="evidence" value="ECO:0007669"/>
    <property type="project" value="UniProtKB-KW"/>
</dbReference>
<keyword evidence="2" id="KW-0560">Oxidoreductase</keyword>
<reference evidence="2 3" key="1">
    <citation type="journal article" date="2019" name="Sci. Rep.">
        <title>A multi-omics analysis of the grapevine pathogen Lasiodiplodia theobromae reveals that temperature affects the expression of virulence- and pathogenicity-related genes.</title>
        <authorList>
            <person name="Felix C."/>
            <person name="Meneses R."/>
            <person name="Goncalves M.F.M."/>
            <person name="Tilleman L."/>
            <person name="Duarte A.S."/>
            <person name="Jorrin-Novo J.V."/>
            <person name="Van de Peer Y."/>
            <person name="Deforce D."/>
            <person name="Van Nieuwerburgh F."/>
            <person name="Esteves A.C."/>
            <person name="Alves A."/>
        </authorList>
    </citation>
    <scope>NUCLEOTIDE SEQUENCE [LARGE SCALE GENOMIC DNA]</scope>
    <source>
        <strain evidence="2 3">LA-SOL3</strain>
    </source>
</reference>
<proteinExistence type="inferred from homology"/>
<evidence type="ECO:0000313" key="2">
    <source>
        <dbReference type="EMBL" id="KAB2580277.1"/>
    </source>
</evidence>
<sequence>MSLDTDVLIIGGGPSGLGMAIQLIRKFGTRNFTIIEKSDNIGGTWWANSYPGCGCDVPSHFYSLSFALNPNWSRAFALQPEIHQYFSDLADSYQLRSHTRLQTTVERAIWDKTTGTWLVTLRAQQSKTTTTLRCKILISAVGSLSVPNDCDILGAEEFQGRIFHSAQWDHTFDYKDKDIVVVGNGCSATQFVPIMSDPANPTGAVRKLTQFSRQPHWLAERPNPEYGETFKWAMRWIPGVMRAYRWYIFTTKEYGFASFPIESGRKQRDIDTAVQSDYIKKNAPPELRDFLVPKSVLGCKRKVQDTNYLACLHRDNVELVHSDPIARVTPTGVETKSGRTIPADAIVLANGFKTHQPLFPMEIRGASGESLEEHWKRYNEGSPEAYFGTMLSGFPNFFVLMGPNTVSGHLSVLYTTECQINFVNKLIAPILAALHPKAVSLRSLLALPPPDDIVEVKPEAEAKDVEWVAQATKKLVWSTGCSSWGIDERTGKNTMMYPDWQFKYWLRSLWPKWGDLKYEKSNPALAAESKRKMWPRYVTLLLVAAVIGGGKAVETGSTKEALSVLERSLGSGVGFVRGLL</sequence>
<dbReference type="OrthoDB" id="74360at2759"/>
<keyword evidence="3" id="KW-1185">Reference proteome</keyword>
<dbReference type="PANTHER" id="PTHR42877:SF5">
    <property type="entry name" value="L-ORNITHINE N(5)-MONOOXYGENASE-RELATED"/>
    <property type="match status" value="1"/>
</dbReference>
<dbReference type="Gene3D" id="3.50.50.60">
    <property type="entry name" value="FAD/NAD(P)-binding domain"/>
    <property type="match status" value="2"/>
</dbReference>
<organism evidence="2 3">
    <name type="scientific">Lasiodiplodia theobromae</name>
    <dbReference type="NCBI Taxonomy" id="45133"/>
    <lineage>
        <taxon>Eukaryota</taxon>
        <taxon>Fungi</taxon>
        <taxon>Dikarya</taxon>
        <taxon>Ascomycota</taxon>
        <taxon>Pezizomycotina</taxon>
        <taxon>Dothideomycetes</taxon>
        <taxon>Dothideomycetes incertae sedis</taxon>
        <taxon>Botryosphaeriales</taxon>
        <taxon>Botryosphaeriaceae</taxon>
        <taxon>Lasiodiplodia</taxon>
    </lineage>
</organism>
<dbReference type="PRINTS" id="PR00469">
    <property type="entry name" value="PNDRDTASEII"/>
</dbReference>
<dbReference type="PANTHER" id="PTHR42877">
    <property type="entry name" value="L-ORNITHINE N(5)-MONOOXYGENASE-RELATED"/>
    <property type="match status" value="1"/>
</dbReference>